<keyword evidence="13" id="KW-1185">Reference proteome</keyword>
<dbReference type="Pfam" id="PF00854">
    <property type="entry name" value="PTR2"/>
    <property type="match status" value="1"/>
</dbReference>
<feature type="transmembrane region" description="Helical" evidence="10">
    <location>
        <begin position="374"/>
        <end position="393"/>
    </location>
</feature>
<feature type="compositionally biased region" description="Polar residues" evidence="9">
    <location>
        <begin position="1"/>
        <end position="16"/>
    </location>
</feature>
<accession>A0ABX6YJ83</accession>
<evidence type="ECO:0000256" key="3">
    <source>
        <dbReference type="ARBA" id="ARBA00022448"/>
    </source>
</evidence>
<dbReference type="InterPro" id="IPR005279">
    <property type="entry name" value="Dipep/tripep_permease"/>
</dbReference>
<feature type="domain" description="Major facilitator superfamily (MFS) profile" evidence="11">
    <location>
        <begin position="39"/>
        <end position="493"/>
    </location>
</feature>
<dbReference type="PANTHER" id="PTHR23517">
    <property type="entry name" value="RESISTANCE PROTEIN MDTM, PUTATIVE-RELATED-RELATED"/>
    <property type="match status" value="1"/>
</dbReference>
<dbReference type="PANTHER" id="PTHR23517:SF15">
    <property type="entry name" value="PROTON-DEPENDENT OLIGOPEPTIDE FAMILY TRANSPORT PROTEIN"/>
    <property type="match status" value="1"/>
</dbReference>
<evidence type="ECO:0000256" key="9">
    <source>
        <dbReference type="SAM" id="MobiDB-lite"/>
    </source>
</evidence>
<evidence type="ECO:0000256" key="4">
    <source>
        <dbReference type="ARBA" id="ARBA00022475"/>
    </source>
</evidence>
<dbReference type="InterPro" id="IPR036259">
    <property type="entry name" value="MFS_trans_sf"/>
</dbReference>
<dbReference type="PROSITE" id="PS50850">
    <property type="entry name" value="MFS"/>
    <property type="match status" value="1"/>
</dbReference>
<feature type="transmembrane region" description="Helical" evidence="10">
    <location>
        <begin position="265"/>
        <end position="285"/>
    </location>
</feature>
<keyword evidence="3 8" id="KW-0813">Transport</keyword>
<keyword evidence="6 10" id="KW-1133">Transmembrane helix</keyword>
<dbReference type="InterPro" id="IPR018456">
    <property type="entry name" value="PTR2_symporter_CS"/>
</dbReference>
<dbReference type="InterPro" id="IPR000109">
    <property type="entry name" value="POT_fam"/>
</dbReference>
<evidence type="ECO:0000256" key="8">
    <source>
        <dbReference type="RuleBase" id="RU003755"/>
    </source>
</evidence>
<feature type="transmembrane region" description="Helical" evidence="10">
    <location>
        <begin position="237"/>
        <end position="259"/>
    </location>
</feature>
<dbReference type="RefSeq" id="WP_166985557.1">
    <property type="nucleotide sequence ID" value="NZ_CP061169.1"/>
</dbReference>
<protein>
    <submittedName>
        <fullName evidence="12">Peptide MFS transporter</fullName>
    </submittedName>
</protein>
<dbReference type="EMBL" id="CP061169">
    <property type="protein sequence ID" value="QPZ38780.1"/>
    <property type="molecule type" value="Genomic_DNA"/>
</dbReference>
<feature type="transmembrane region" description="Helical" evidence="10">
    <location>
        <begin position="169"/>
        <end position="189"/>
    </location>
</feature>
<feature type="transmembrane region" description="Helical" evidence="10">
    <location>
        <begin position="47"/>
        <end position="64"/>
    </location>
</feature>
<dbReference type="Gene3D" id="1.20.1250.20">
    <property type="entry name" value="MFS general substrate transporter like domains"/>
    <property type="match status" value="1"/>
</dbReference>
<keyword evidence="7 10" id="KW-0472">Membrane</keyword>
<feature type="transmembrane region" description="Helical" evidence="10">
    <location>
        <begin position="399"/>
        <end position="420"/>
    </location>
</feature>
<reference evidence="12 13" key="1">
    <citation type="submission" date="2020-12" db="EMBL/GenBank/DDBJ databases">
        <title>Microbacterium sp. HY060.</title>
        <authorList>
            <person name="Zhou J."/>
        </authorList>
    </citation>
    <scope>NUCLEOTIDE SEQUENCE [LARGE SCALE GENOMIC DNA]</scope>
    <source>
        <strain evidence="12 13">HY60</strain>
    </source>
</reference>
<proteinExistence type="inferred from homology"/>
<evidence type="ECO:0000256" key="5">
    <source>
        <dbReference type="ARBA" id="ARBA00022692"/>
    </source>
</evidence>
<feature type="transmembrane region" description="Helical" evidence="10">
    <location>
        <begin position="441"/>
        <end position="462"/>
    </location>
</feature>
<comment type="subcellular location">
    <subcellularLocation>
        <location evidence="1">Cell membrane</location>
        <topology evidence="1">Multi-pass membrane protein</topology>
    </subcellularLocation>
    <subcellularLocation>
        <location evidence="8">Membrane</location>
        <topology evidence="8">Multi-pass membrane protein</topology>
    </subcellularLocation>
</comment>
<evidence type="ECO:0000256" key="7">
    <source>
        <dbReference type="ARBA" id="ARBA00023136"/>
    </source>
</evidence>
<dbReference type="InterPro" id="IPR050171">
    <property type="entry name" value="MFS_Transporters"/>
</dbReference>
<evidence type="ECO:0000313" key="12">
    <source>
        <dbReference type="EMBL" id="QPZ38780.1"/>
    </source>
</evidence>
<comment type="similarity">
    <text evidence="2 8">Belongs to the major facilitator superfamily. Proton-dependent oligopeptide transporter (POT/PTR) (TC 2.A.17) family.</text>
</comment>
<sequence length="500" mass="52625">MASGDTPTYTTSSDLSPQGADASHKRSFFGQPRALAHIFGVEMWERFSFYGMQGILIYYLYFSVADGGLGMPQAAAAGIVGAYGGGVYLSTVLGAWLADRVFGSERVLFSSAIIIVCGHVALALLPGFVGVGIGLILVALGSGGLKANATSVVGTLYSQDDTRRDAGFSLFYLGINLGSFVGPIVTGALQSSVGFHIGFGAAAVGMVLGLIQYSIGRRGLPASAREVPNPLSGAGRLTWTFIGVVAVAVVVGLCLTGVIRADNLPGIVIAVTVLAAIAYFIVLLTSRKLDATERHRVFAFIPLFLASSAFWSLYQQQFTVIPIYAEQRLDLNLFGWAIPPTWVQSINPIFIILLSGAFAALWTKWGARQPSTPVKFGLGTAGVGVAFLIFLIWSGGEGATTPFFAIVLILFVFTIAELLISPVGLSVSTKLAPRSMRAQMVALFFLSIALGSAVSGQLASLYESLPEGTYFSIIGGIAIVLGIIVAAISPWVRGLMRGVR</sequence>
<feature type="transmembrane region" description="Helical" evidence="10">
    <location>
        <begin position="297"/>
        <end position="314"/>
    </location>
</feature>
<evidence type="ECO:0000256" key="6">
    <source>
        <dbReference type="ARBA" id="ARBA00022989"/>
    </source>
</evidence>
<keyword evidence="5 8" id="KW-0812">Transmembrane</keyword>
<feature type="transmembrane region" description="Helical" evidence="10">
    <location>
        <begin position="76"/>
        <end position="98"/>
    </location>
</feature>
<organism evidence="12 13">
    <name type="scientific">Paramicrobacterium chengjingii</name>
    <dbReference type="NCBI Taxonomy" id="2769067"/>
    <lineage>
        <taxon>Bacteria</taxon>
        <taxon>Bacillati</taxon>
        <taxon>Actinomycetota</taxon>
        <taxon>Actinomycetes</taxon>
        <taxon>Micrococcales</taxon>
        <taxon>Microbacteriaceae</taxon>
        <taxon>Paramicrobacterium</taxon>
    </lineage>
</organism>
<dbReference type="SUPFAM" id="SSF103473">
    <property type="entry name" value="MFS general substrate transporter"/>
    <property type="match status" value="1"/>
</dbReference>
<dbReference type="Proteomes" id="UP000662814">
    <property type="component" value="Chromosome"/>
</dbReference>
<dbReference type="InterPro" id="IPR020846">
    <property type="entry name" value="MFS_dom"/>
</dbReference>
<name>A0ABX6YJ83_9MICO</name>
<feature type="region of interest" description="Disordered" evidence="9">
    <location>
        <begin position="1"/>
        <end position="24"/>
    </location>
</feature>
<keyword evidence="4" id="KW-1003">Cell membrane</keyword>
<dbReference type="NCBIfam" id="TIGR00924">
    <property type="entry name" value="yjdL_sub1_fam"/>
    <property type="match status" value="1"/>
</dbReference>
<evidence type="ECO:0000256" key="1">
    <source>
        <dbReference type="ARBA" id="ARBA00004651"/>
    </source>
</evidence>
<evidence type="ECO:0000313" key="13">
    <source>
        <dbReference type="Proteomes" id="UP000662814"/>
    </source>
</evidence>
<feature type="transmembrane region" description="Helical" evidence="10">
    <location>
        <begin position="107"/>
        <end position="129"/>
    </location>
</feature>
<dbReference type="PROSITE" id="PS01023">
    <property type="entry name" value="PTR2_2"/>
    <property type="match status" value="1"/>
</dbReference>
<evidence type="ECO:0000256" key="10">
    <source>
        <dbReference type="SAM" id="Phobius"/>
    </source>
</evidence>
<gene>
    <name evidence="12" type="ORF">HCR76_01325</name>
</gene>
<feature type="transmembrane region" description="Helical" evidence="10">
    <location>
        <begin position="342"/>
        <end position="362"/>
    </location>
</feature>
<feature type="transmembrane region" description="Helical" evidence="10">
    <location>
        <begin position="135"/>
        <end position="157"/>
    </location>
</feature>
<evidence type="ECO:0000256" key="2">
    <source>
        <dbReference type="ARBA" id="ARBA00005982"/>
    </source>
</evidence>
<feature type="transmembrane region" description="Helical" evidence="10">
    <location>
        <begin position="468"/>
        <end position="492"/>
    </location>
</feature>
<dbReference type="CDD" id="cd17346">
    <property type="entry name" value="MFS_DtpA_like"/>
    <property type="match status" value="1"/>
</dbReference>
<evidence type="ECO:0000259" key="11">
    <source>
        <dbReference type="PROSITE" id="PS50850"/>
    </source>
</evidence>
<feature type="transmembrane region" description="Helical" evidence="10">
    <location>
        <begin position="195"/>
        <end position="216"/>
    </location>
</feature>